<feature type="region of interest" description="Disordered" evidence="1">
    <location>
        <begin position="1"/>
        <end position="25"/>
    </location>
</feature>
<gene>
    <name evidence="2" type="ORF">UFOVP237_47</name>
</gene>
<organism evidence="2">
    <name type="scientific">uncultured Caudovirales phage</name>
    <dbReference type="NCBI Taxonomy" id="2100421"/>
    <lineage>
        <taxon>Viruses</taxon>
        <taxon>Duplodnaviria</taxon>
        <taxon>Heunggongvirae</taxon>
        <taxon>Uroviricota</taxon>
        <taxon>Caudoviricetes</taxon>
        <taxon>Peduoviridae</taxon>
        <taxon>Maltschvirus</taxon>
        <taxon>Maltschvirus maltsch</taxon>
    </lineage>
</organism>
<sequence length="77" mass="8580">MTNKYPNSGIISKNERKTEDKHADISGSANVEGVDYWVSGWLKEGAKGKFYSLLFKPKEAKQIASTGRADIDDEIPF</sequence>
<accession>A0A6J7WT38</accession>
<proteinExistence type="predicted"/>
<protein>
    <submittedName>
        <fullName evidence="2">Uncharacterized protein</fullName>
    </submittedName>
</protein>
<feature type="compositionally biased region" description="Basic and acidic residues" evidence="1">
    <location>
        <begin position="13"/>
        <end position="24"/>
    </location>
</feature>
<evidence type="ECO:0000256" key="1">
    <source>
        <dbReference type="SAM" id="MobiDB-lite"/>
    </source>
</evidence>
<dbReference type="EMBL" id="LR798277">
    <property type="protein sequence ID" value="CAB5219985.1"/>
    <property type="molecule type" value="Genomic_DNA"/>
</dbReference>
<name>A0A6J7WT38_9CAUD</name>
<evidence type="ECO:0000313" key="2">
    <source>
        <dbReference type="EMBL" id="CAB5219985.1"/>
    </source>
</evidence>
<reference evidence="2" key="1">
    <citation type="submission" date="2020-05" db="EMBL/GenBank/DDBJ databases">
        <authorList>
            <person name="Chiriac C."/>
            <person name="Salcher M."/>
            <person name="Ghai R."/>
            <person name="Kavagutti S V."/>
        </authorList>
    </citation>
    <scope>NUCLEOTIDE SEQUENCE</scope>
</reference>
<feature type="compositionally biased region" description="Polar residues" evidence="1">
    <location>
        <begin position="1"/>
        <end position="11"/>
    </location>
</feature>